<proteinExistence type="inferred from homology"/>
<evidence type="ECO:0000313" key="9">
    <source>
        <dbReference type="EMBL" id="ADE57756.1"/>
    </source>
</evidence>
<feature type="transmembrane region" description="Helical" evidence="8">
    <location>
        <begin position="15"/>
        <end position="34"/>
    </location>
</feature>
<evidence type="ECO:0000256" key="5">
    <source>
        <dbReference type="ARBA" id="ARBA00022692"/>
    </source>
</evidence>
<evidence type="ECO:0000256" key="6">
    <source>
        <dbReference type="ARBA" id="ARBA00022989"/>
    </source>
</evidence>
<dbReference type="EMBL" id="CP001997">
    <property type="protein sequence ID" value="ADE57756.1"/>
    <property type="molecule type" value="Genomic_DNA"/>
</dbReference>
<gene>
    <name evidence="9" type="ordered locus">Amico_1640</name>
</gene>
<keyword evidence="3" id="KW-0813">Transport</keyword>
<evidence type="ECO:0000313" key="10">
    <source>
        <dbReference type="Proteomes" id="UP000002366"/>
    </source>
</evidence>
<protein>
    <submittedName>
        <fullName evidence="9">AzlC family protein</fullName>
    </submittedName>
</protein>
<accession>D5EGS4</accession>
<evidence type="ECO:0000256" key="1">
    <source>
        <dbReference type="ARBA" id="ARBA00004651"/>
    </source>
</evidence>
<dbReference type="PANTHER" id="PTHR34979">
    <property type="entry name" value="INNER MEMBRANE PROTEIN YGAZ"/>
    <property type="match status" value="1"/>
</dbReference>
<dbReference type="Pfam" id="PF03591">
    <property type="entry name" value="AzlC"/>
    <property type="match status" value="1"/>
</dbReference>
<keyword evidence="6 8" id="KW-1133">Transmembrane helix</keyword>
<dbReference type="PANTHER" id="PTHR34979:SF1">
    <property type="entry name" value="INNER MEMBRANE PROTEIN YGAZ"/>
    <property type="match status" value="1"/>
</dbReference>
<feature type="transmembrane region" description="Helical" evidence="8">
    <location>
        <begin position="208"/>
        <end position="226"/>
    </location>
</feature>
<feature type="transmembrane region" description="Helical" evidence="8">
    <location>
        <begin position="149"/>
        <end position="171"/>
    </location>
</feature>
<evidence type="ECO:0000256" key="4">
    <source>
        <dbReference type="ARBA" id="ARBA00022475"/>
    </source>
</evidence>
<dbReference type="eggNOG" id="COG1296">
    <property type="taxonomic scope" value="Bacteria"/>
</dbReference>
<sequence>MNKLQEKSLYDGLKAGFPIVIGYVPIGMAFGLLARNVGVPFGENCLFSILVFAGASQFMALDLLRAGIATGDIVLATFLLNLRHMVMSASLAARLNNINKKWLPFIAFGITDETFSVASLHEGKLTAAFLLALNGISYGAWIGGTATGYVVGTILPETVQISLGVGLYAMFTAILTPEIKKSMAALTLAGLSGFTYIALDALKFFPDGWKLITAIIIGSTAGPFLLKDSCEGDKI</sequence>
<dbReference type="HOGENOM" id="CLU_065777_2_0_0"/>
<dbReference type="STRING" id="572547.Amico_1640"/>
<keyword evidence="10" id="KW-1185">Reference proteome</keyword>
<feature type="transmembrane region" description="Helical" evidence="8">
    <location>
        <begin position="73"/>
        <end position="93"/>
    </location>
</feature>
<evidence type="ECO:0000256" key="7">
    <source>
        <dbReference type="ARBA" id="ARBA00023136"/>
    </source>
</evidence>
<feature type="transmembrane region" description="Helical" evidence="8">
    <location>
        <begin position="125"/>
        <end position="143"/>
    </location>
</feature>
<keyword evidence="4" id="KW-1003">Cell membrane</keyword>
<comment type="subcellular location">
    <subcellularLocation>
        <location evidence="1">Cell membrane</location>
        <topology evidence="1">Multi-pass membrane protein</topology>
    </subcellularLocation>
</comment>
<dbReference type="RefSeq" id="WP_013049018.1">
    <property type="nucleotide sequence ID" value="NC_014011.1"/>
</dbReference>
<evidence type="ECO:0000256" key="8">
    <source>
        <dbReference type="SAM" id="Phobius"/>
    </source>
</evidence>
<name>D5EGS4_AMICL</name>
<dbReference type="KEGG" id="aco:Amico_1640"/>
<dbReference type="OrthoDB" id="9803444at2"/>
<dbReference type="GO" id="GO:0005886">
    <property type="term" value="C:plasma membrane"/>
    <property type="evidence" value="ECO:0007669"/>
    <property type="project" value="UniProtKB-SubCell"/>
</dbReference>
<dbReference type="Proteomes" id="UP000002366">
    <property type="component" value="Chromosome"/>
</dbReference>
<evidence type="ECO:0000256" key="2">
    <source>
        <dbReference type="ARBA" id="ARBA00010735"/>
    </source>
</evidence>
<reference evidence="9 10" key="1">
    <citation type="journal article" date="2010" name="Stand. Genomic Sci.">
        <title>Complete genome sequence of Aminobacterium colombiense type strain (ALA-1).</title>
        <authorList>
            <person name="Chertkov O."/>
            <person name="Sikorski J."/>
            <person name="Brambilla E."/>
            <person name="Lapidus A."/>
            <person name="Copeland A."/>
            <person name="Glavina Del Rio T."/>
            <person name="Nolan M."/>
            <person name="Lucas S."/>
            <person name="Tice H."/>
            <person name="Cheng J.F."/>
            <person name="Han C."/>
            <person name="Detter J.C."/>
            <person name="Bruce D."/>
            <person name="Tapia R."/>
            <person name="Goodwin L."/>
            <person name="Pitluck S."/>
            <person name="Liolios K."/>
            <person name="Ivanova N."/>
            <person name="Mavromatis K."/>
            <person name="Ovchinnikova G."/>
            <person name="Pati A."/>
            <person name="Chen A."/>
            <person name="Palaniappan K."/>
            <person name="Land M."/>
            <person name="Hauser L."/>
            <person name="Chang Y.J."/>
            <person name="Jeffries C.D."/>
            <person name="Spring S."/>
            <person name="Rohde M."/>
            <person name="Goker M."/>
            <person name="Bristow J."/>
            <person name="Eisen J.A."/>
            <person name="Markowitz V."/>
            <person name="Hugenholtz P."/>
            <person name="Kyrpides N.C."/>
            <person name="Klenk H.P."/>
        </authorList>
    </citation>
    <scope>NUCLEOTIDE SEQUENCE [LARGE SCALE GENOMIC DNA]</scope>
    <source>
        <strain evidence="10">DSM 12261 / ALA-1</strain>
    </source>
</reference>
<evidence type="ECO:0000256" key="3">
    <source>
        <dbReference type="ARBA" id="ARBA00022448"/>
    </source>
</evidence>
<organism evidence="9 10">
    <name type="scientific">Aminobacterium colombiense (strain DSM 12261 / ALA-1)</name>
    <dbReference type="NCBI Taxonomy" id="572547"/>
    <lineage>
        <taxon>Bacteria</taxon>
        <taxon>Thermotogati</taxon>
        <taxon>Synergistota</taxon>
        <taxon>Synergistia</taxon>
        <taxon>Synergistales</taxon>
        <taxon>Aminobacteriaceae</taxon>
        <taxon>Aminobacterium</taxon>
    </lineage>
</organism>
<dbReference type="AlphaFoldDB" id="D5EGS4"/>
<feature type="transmembrane region" description="Helical" evidence="8">
    <location>
        <begin position="41"/>
        <end position="61"/>
    </location>
</feature>
<feature type="transmembrane region" description="Helical" evidence="8">
    <location>
        <begin position="183"/>
        <end position="202"/>
    </location>
</feature>
<keyword evidence="5 8" id="KW-0812">Transmembrane</keyword>
<dbReference type="GO" id="GO:1903785">
    <property type="term" value="P:L-valine transmembrane transport"/>
    <property type="evidence" value="ECO:0007669"/>
    <property type="project" value="TreeGrafter"/>
</dbReference>
<keyword evidence="7 8" id="KW-0472">Membrane</keyword>
<comment type="similarity">
    <text evidence="2">Belongs to the AzlC family.</text>
</comment>
<dbReference type="InterPro" id="IPR011606">
    <property type="entry name" value="Brnchd-chn_aa_trnsp_permease"/>
</dbReference>